<keyword evidence="4" id="KW-0378">Hydrolase</keyword>
<sequence length="392" mass="43573">MNRMIVGAAAPKWAGLLLAVGLVACSAEAPAPVADKATPDAAATATGDTYTLEDFAKVRKFDSHVHVNEDVEAFLQQAQADNFEVLSINVDYPDFPSIALQHGVALAQAKRDPQHFHWAATFTMEGFEQPGWEQKVDASLTQAKAEGAKAVKIWKNVGMIEKDSAGKLIMLDHPKLSPVADRIQALGLPLIGHQGEPHNCWLPLEQMSTDNDREYFKNHPEYHMYLHPDQPSYEDQIAARDRFVAAHPQLHFVGAHMGSMEYDVDRIGAFLDRYPNANIDLAARMSQVQYQSVRDREKVRNFFIKYQDRILYGTDLTLPPGADAAEFKQSAHDVWTSDWRYLATDESQRVDMIKADVPGLALPREVINKVYYGNAMREFGLQAGAAPAAAAN</sequence>
<reference evidence="4 5" key="1">
    <citation type="submission" date="2017-02" db="EMBL/GenBank/DDBJ databases">
        <authorList>
            <person name="Peterson S.W."/>
        </authorList>
    </citation>
    <scope>NUCLEOTIDE SEQUENCE [LARGE SCALE GENOMIC DNA]</scope>
    <source>
        <strain evidence="4 5">P15</strain>
    </source>
</reference>
<dbReference type="AlphaFoldDB" id="A0A1T5K864"/>
<dbReference type="PROSITE" id="PS51257">
    <property type="entry name" value="PROKAR_LIPOPROTEIN"/>
    <property type="match status" value="1"/>
</dbReference>
<keyword evidence="5" id="KW-1185">Reference proteome</keyword>
<organism evidence="4 5">
    <name type="scientific">Pseudoxanthomonas indica</name>
    <dbReference type="NCBI Taxonomy" id="428993"/>
    <lineage>
        <taxon>Bacteria</taxon>
        <taxon>Pseudomonadati</taxon>
        <taxon>Pseudomonadota</taxon>
        <taxon>Gammaproteobacteria</taxon>
        <taxon>Lysobacterales</taxon>
        <taxon>Lysobacteraceae</taxon>
        <taxon>Pseudoxanthomonas</taxon>
    </lineage>
</organism>
<dbReference type="Pfam" id="PF04909">
    <property type="entry name" value="Amidohydro_2"/>
    <property type="match status" value="1"/>
</dbReference>
<dbReference type="GO" id="GO:0019748">
    <property type="term" value="P:secondary metabolic process"/>
    <property type="evidence" value="ECO:0007669"/>
    <property type="project" value="TreeGrafter"/>
</dbReference>
<accession>A0A1T5K864</accession>
<gene>
    <name evidence="4" type="ORF">SAMN06296058_1461</name>
</gene>
<dbReference type="EMBL" id="FUZV01000001">
    <property type="protein sequence ID" value="SKC59873.1"/>
    <property type="molecule type" value="Genomic_DNA"/>
</dbReference>
<dbReference type="Gene3D" id="3.20.20.140">
    <property type="entry name" value="Metal-dependent hydrolases"/>
    <property type="match status" value="1"/>
</dbReference>
<feature type="signal peptide" evidence="2">
    <location>
        <begin position="1"/>
        <end position="29"/>
    </location>
</feature>
<dbReference type="SUPFAM" id="SSF51556">
    <property type="entry name" value="Metallo-dependent hydrolases"/>
    <property type="match status" value="1"/>
</dbReference>
<dbReference type="GO" id="GO:0016787">
    <property type="term" value="F:hydrolase activity"/>
    <property type="evidence" value="ECO:0007669"/>
    <property type="project" value="UniProtKB-KW"/>
</dbReference>
<dbReference type="PANTHER" id="PTHR21240:SF28">
    <property type="entry name" value="ISO-OROTATE DECARBOXYLASE (EUROFUNG)"/>
    <property type="match status" value="1"/>
</dbReference>
<dbReference type="InterPro" id="IPR006680">
    <property type="entry name" value="Amidohydro-rel"/>
</dbReference>
<evidence type="ECO:0000313" key="5">
    <source>
        <dbReference type="Proteomes" id="UP000190341"/>
    </source>
</evidence>
<evidence type="ECO:0000313" key="4">
    <source>
        <dbReference type="EMBL" id="SKC59873.1"/>
    </source>
</evidence>
<dbReference type="GO" id="GO:0005737">
    <property type="term" value="C:cytoplasm"/>
    <property type="evidence" value="ECO:0007669"/>
    <property type="project" value="TreeGrafter"/>
</dbReference>
<keyword evidence="2" id="KW-0732">Signal</keyword>
<evidence type="ECO:0000256" key="1">
    <source>
        <dbReference type="ARBA" id="ARBA00023239"/>
    </source>
</evidence>
<dbReference type="PANTHER" id="PTHR21240">
    <property type="entry name" value="2-AMINO-3-CARBOXYLMUCONATE-6-SEMIALDEHYDE DECARBOXYLASE"/>
    <property type="match status" value="1"/>
</dbReference>
<feature type="domain" description="Amidohydrolase-related" evidence="3">
    <location>
        <begin position="139"/>
        <end position="381"/>
    </location>
</feature>
<proteinExistence type="predicted"/>
<dbReference type="STRING" id="428993.SAMN06296058_1461"/>
<evidence type="ECO:0000256" key="2">
    <source>
        <dbReference type="SAM" id="SignalP"/>
    </source>
</evidence>
<name>A0A1T5K864_9GAMM</name>
<feature type="chain" id="PRO_5012752775" evidence="2">
    <location>
        <begin position="30"/>
        <end position="392"/>
    </location>
</feature>
<dbReference type="Proteomes" id="UP000190341">
    <property type="component" value="Unassembled WGS sequence"/>
</dbReference>
<protein>
    <submittedName>
        <fullName evidence="4">Amidohydrolase</fullName>
    </submittedName>
</protein>
<dbReference type="InterPro" id="IPR032466">
    <property type="entry name" value="Metal_Hydrolase"/>
</dbReference>
<dbReference type="InterPro" id="IPR032465">
    <property type="entry name" value="ACMSD"/>
</dbReference>
<dbReference type="RefSeq" id="WP_229730853.1">
    <property type="nucleotide sequence ID" value="NZ_BMCL01000002.1"/>
</dbReference>
<dbReference type="GO" id="GO:0016831">
    <property type="term" value="F:carboxy-lyase activity"/>
    <property type="evidence" value="ECO:0007669"/>
    <property type="project" value="InterPro"/>
</dbReference>
<evidence type="ECO:0000259" key="3">
    <source>
        <dbReference type="Pfam" id="PF04909"/>
    </source>
</evidence>
<keyword evidence="1" id="KW-0456">Lyase</keyword>